<reference evidence="1" key="1">
    <citation type="journal article" date="2015" name="MBio">
        <title>Eco-Evolutionary Dynamics of Episomes among Ecologically Cohesive Bacterial Populations.</title>
        <authorList>
            <person name="Xue H."/>
            <person name="Cordero O.X."/>
            <person name="Camas F.M."/>
            <person name="Trimble W."/>
            <person name="Meyer F."/>
            <person name="Guglielmini J."/>
            <person name="Rocha E.P."/>
            <person name="Polz M.F."/>
        </authorList>
    </citation>
    <scope>NUCLEOTIDE SEQUENCE</scope>
    <source>
        <strain evidence="1">5S_214</strain>
    </source>
</reference>
<accession>A0A0H3ZUZ0</accession>
<organism evidence="1">
    <name type="scientific">Vibrio splendidus</name>
    <dbReference type="NCBI Taxonomy" id="29497"/>
    <lineage>
        <taxon>Bacteria</taxon>
        <taxon>Pseudomonadati</taxon>
        <taxon>Pseudomonadota</taxon>
        <taxon>Gammaproteobacteria</taxon>
        <taxon>Vibrionales</taxon>
        <taxon>Vibrionaceae</taxon>
        <taxon>Vibrio</taxon>
    </lineage>
</organism>
<sequence length="52" mass="5916">MLKTSDPRHPINGAFVIKPSAKKAKKPATDHRVRRQIEAIHEQRALDNLFAL</sequence>
<protein>
    <submittedName>
        <fullName evidence="1">Uncharacterized protein</fullName>
    </submittedName>
</protein>
<proteinExistence type="predicted"/>
<dbReference type="AlphaFoldDB" id="A0A0H3ZUZ0"/>
<name>A0A0H3ZUZ0_VIBSP</name>
<dbReference type="EMBL" id="KP795544">
    <property type="protein sequence ID" value="AKN37654.1"/>
    <property type="molecule type" value="Genomic_DNA"/>
</dbReference>
<evidence type="ECO:0000313" key="1">
    <source>
        <dbReference type="EMBL" id="AKN37654.1"/>
    </source>
</evidence>